<name>A0A0R2SBS7_9GAMM</name>
<evidence type="ECO:0000313" key="2">
    <source>
        <dbReference type="EMBL" id="KRO72351.1"/>
    </source>
</evidence>
<reference evidence="2 3" key="1">
    <citation type="submission" date="2015-10" db="EMBL/GenBank/DDBJ databases">
        <title>Metagenome-Assembled Genomes uncover a global brackish microbiome.</title>
        <authorList>
            <person name="Hugerth L.W."/>
            <person name="Larsson J."/>
            <person name="Alneberg J."/>
            <person name="Lindh M.V."/>
            <person name="Legrand C."/>
            <person name="Pinhassi J."/>
            <person name="Andersson A.F."/>
        </authorList>
    </citation>
    <scope>NUCLEOTIDE SEQUENCE [LARGE SCALE GENOMIC DNA]</scope>
    <source>
        <strain evidence="2">BACL4 MAG-120507-bin80</strain>
    </source>
</reference>
<evidence type="ECO:0000259" key="1">
    <source>
        <dbReference type="Pfam" id="PF13490"/>
    </source>
</evidence>
<dbReference type="Gene3D" id="1.10.10.1320">
    <property type="entry name" value="Anti-sigma factor, zinc-finger domain"/>
    <property type="match status" value="1"/>
</dbReference>
<dbReference type="EMBL" id="LIBB01000076">
    <property type="protein sequence ID" value="KRO72351.1"/>
    <property type="molecule type" value="Genomic_DNA"/>
</dbReference>
<feature type="domain" description="Putative zinc-finger" evidence="1">
    <location>
        <begin position="3"/>
        <end position="36"/>
    </location>
</feature>
<evidence type="ECO:0000313" key="3">
    <source>
        <dbReference type="Proteomes" id="UP000051934"/>
    </source>
</evidence>
<comment type="caution">
    <text evidence="2">The sequence shown here is derived from an EMBL/GenBank/DDBJ whole genome shotgun (WGS) entry which is preliminary data.</text>
</comment>
<dbReference type="InterPro" id="IPR027383">
    <property type="entry name" value="Znf_put"/>
</dbReference>
<protein>
    <recommendedName>
        <fullName evidence="1">Putative zinc-finger domain-containing protein</fullName>
    </recommendedName>
</protein>
<accession>A0A0R2SBS7</accession>
<gene>
    <name evidence="2" type="ORF">ABR69_03165</name>
</gene>
<dbReference type="InterPro" id="IPR041916">
    <property type="entry name" value="Anti_sigma_zinc_sf"/>
</dbReference>
<dbReference type="AlphaFoldDB" id="A0A0R2SBS7"/>
<dbReference type="Pfam" id="PF13490">
    <property type="entry name" value="zf-HC2"/>
    <property type="match status" value="1"/>
</dbReference>
<dbReference type="Proteomes" id="UP000051934">
    <property type="component" value="Unassembled WGS sequence"/>
</dbReference>
<sequence length="230" mass="25664">MQCPETARCLPAYVVDELVPSERETFEAHLLGCGECSAELASFAGVKNALHAWSDTPLPASAAAHRERVRALAGPVSSRGTVNESRWPKLNWWQWAPSAISFVLLAILLVDARFLATDDGFSLSFGGQDNANKTTGAEEMISREEVQQLITRLEQRQDQNTIALMQAVLSQTRESNEASFQQLFAFFEQQRLNDLEQVRASYDQLASSDFETLRSLQQLASYVSFNESVR</sequence>
<proteinExistence type="predicted"/>
<organism evidence="2 3">
    <name type="scientific">OM182 bacterium BACL3 MAG-120507-bin80</name>
    <dbReference type="NCBI Taxonomy" id="1655577"/>
    <lineage>
        <taxon>Bacteria</taxon>
        <taxon>Pseudomonadati</taxon>
        <taxon>Pseudomonadota</taxon>
        <taxon>Gammaproteobacteria</taxon>
        <taxon>OMG group</taxon>
        <taxon>OM182 clade</taxon>
    </lineage>
</organism>